<dbReference type="Proteomes" id="UP000215914">
    <property type="component" value="Chromosome 1"/>
</dbReference>
<organism evidence="2 3">
    <name type="scientific">Helianthus annuus</name>
    <name type="common">Common sunflower</name>
    <dbReference type="NCBI Taxonomy" id="4232"/>
    <lineage>
        <taxon>Eukaryota</taxon>
        <taxon>Viridiplantae</taxon>
        <taxon>Streptophyta</taxon>
        <taxon>Embryophyta</taxon>
        <taxon>Tracheophyta</taxon>
        <taxon>Spermatophyta</taxon>
        <taxon>Magnoliopsida</taxon>
        <taxon>eudicotyledons</taxon>
        <taxon>Gunneridae</taxon>
        <taxon>Pentapetalae</taxon>
        <taxon>asterids</taxon>
        <taxon>campanulids</taxon>
        <taxon>Asterales</taxon>
        <taxon>Asteraceae</taxon>
        <taxon>Asteroideae</taxon>
        <taxon>Heliantheae alliance</taxon>
        <taxon>Heliantheae</taxon>
        <taxon>Helianthus</taxon>
    </lineage>
</organism>
<dbReference type="EMBL" id="MNCJ02000316">
    <property type="protein sequence ID" value="KAF5822317.1"/>
    <property type="molecule type" value="Genomic_DNA"/>
</dbReference>
<evidence type="ECO:0000313" key="3">
    <source>
        <dbReference type="Proteomes" id="UP000215914"/>
    </source>
</evidence>
<evidence type="ECO:0000313" key="1">
    <source>
        <dbReference type="EMBL" id="KAF5822317.1"/>
    </source>
</evidence>
<accession>A0A251VQ03</accession>
<reference evidence="1 3" key="1">
    <citation type="journal article" date="2017" name="Nature">
        <title>The sunflower genome provides insights into oil metabolism, flowering and Asterid evolution.</title>
        <authorList>
            <person name="Badouin H."/>
            <person name="Gouzy J."/>
            <person name="Grassa C.J."/>
            <person name="Murat F."/>
            <person name="Staton S.E."/>
            <person name="Cottret L."/>
            <person name="Lelandais-Briere C."/>
            <person name="Owens G.L."/>
            <person name="Carrere S."/>
            <person name="Mayjonade B."/>
            <person name="Legrand L."/>
            <person name="Gill N."/>
            <person name="Kane N.C."/>
            <person name="Bowers J.E."/>
            <person name="Hubner S."/>
            <person name="Bellec A."/>
            <person name="Berard A."/>
            <person name="Berges H."/>
            <person name="Blanchet N."/>
            <person name="Boniface M.C."/>
            <person name="Brunel D."/>
            <person name="Catrice O."/>
            <person name="Chaidir N."/>
            <person name="Claudel C."/>
            <person name="Donnadieu C."/>
            <person name="Faraut T."/>
            <person name="Fievet G."/>
            <person name="Helmstetter N."/>
            <person name="King M."/>
            <person name="Knapp S.J."/>
            <person name="Lai Z."/>
            <person name="Le Paslier M.C."/>
            <person name="Lippi Y."/>
            <person name="Lorenzon L."/>
            <person name="Mandel J.R."/>
            <person name="Marage G."/>
            <person name="Marchand G."/>
            <person name="Marquand E."/>
            <person name="Bret-Mestries E."/>
            <person name="Morien E."/>
            <person name="Nambeesan S."/>
            <person name="Nguyen T."/>
            <person name="Pegot-Espagnet P."/>
            <person name="Pouilly N."/>
            <person name="Raftis F."/>
            <person name="Sallet E."/>
            <person name="Schiex T."/>
            <person name="Thomas J."/>
            <person name="Vandecasteele C."/>
            <person name="Vares D."/>
            <person name="Vear F."/>
            <person name="Vautrin S."/>
            <person name="Crespi M."/>
            <person name="Mangin B."/>
            <person name="Burke J.M."/>
            <person name="Salse J."/>
            <person name="Munos S."/>
            <person name="Vincourt P."/>
            <person name="Rieseberg L.H."/>
            <person name="Langlade N.B."/>
        </authorList>
    </citation>
    <scope>NUCLEOTIDE SEQUENCE [LARGE SCALE GENOMIC DNA]</scope>
    <source>
        <strain evidence="3">cv. SF193</strain>
        <tissue evidence="1">Leaves</tissue>
    </source>
</reference>
<dbReference type="Gramene" id="mRNA:HanXRQr2_Chr01g0025021">
    <property type="protein sequence ID" value="CDS:HanXRQr2_Chr01g0025021.1"/>
    <property type="gene ID" value="HanXRQr2_Chr01g0025021"/>
</dbReference>
<reference evidence="1" key="3">
    <citation type="submission" date="2020-06" db="EMBL/GenBank/DDBJ databases">
        <title>Helianthus annuus Genome sequencing and assembly Release 2.</title>
        <authorList>
            <person name="Gouzy J."/>
            <person name="Langlade N."/>
            <person name="Munos S."/>
        </authorList>
    </citation>
    <scope>NUCLEOTIDE SEQUENCE</scope>
    <source>
        <tissue evidence="1">Leaves</tissue>
    </source>
</reference>
<protein>
    <submittedName>
        <fullName evidence="2">Uncharacterized protein</fullName>
    </submittedName>
</protein>
<evidence type="ECO:0000313" key="2">
    <source>
        <dbReference type="EMBL" id="OTG37638.1"/>
    </source>
</evidence>
<dbReference type="AlphaFoldDB" id="A0A251VQ03"/>
<reference evidence="2" key="2">
    <citation type="submission" date="2017-02" db="EMBL/GenBank/DDBJ databases">
        <title>Sunflower complete genome.</title>
        <authorList>
            <person name="Langlade N."/>
            <person name="Munos S."/>
        </authorList>
    </citation>
    <scope>NUCLEOTIDE SEQUENCE [LARGE SCALE GENOMIC DNA]</scope>
    <source>
        <tissue evidence="2">Leaves</tissue>
    </source>
</reference>
<keyword evidence="3" id="KW-1185">Reference proteome</keyword>
<dbReference type="InParanoid" id="A0A251VQ03"/>
<name>A0A251VQ03_HELAN</name>
<gene>
    <name evidence="2" type="ORF">HannXRQ_Chr01g0020991</name>
    <name evidence="1" type="ORF">HanXRQr2_Chr01g0025021</name>
</gene>
<proteinExistence type="predicted"/>
<dbReference type="EMBL" id="CM007890">
    <property type="protein sequence ID" value="OTG37638.1"/>
    <property type="molecule type" value="Genomic_DNA"/>
</dbReference>
<sequence length="54" mass="6388">MVKHKENQILYNILKEKVDATVHQHIYKNALLANYNPLPVAGHWWVLEGQVYIF</sequence>